<protein>
    <recommendedName>
        <fullName evidence="9">HOOK N-terminal domain-containing protein</fullName>
    </recommendedName>
</protein>
<dbReference type="InParanoid" id="A0A3N4LXQ5"/>
<evidence type="ECO:0000313" key="7">
    <source>
        <dbReference type="EMBL" id="RPB26369.1"/>
    </source>
</evidence>
<keyword evidence="3 4" id="KW-0175">Coiled coil</keyword>
<dbReference type="SUPFAM" id="SSF116907">
    <property type="entry name" value="Hook domain"/>
    <property type="match status" value="1"/>
</dbReference>
<dbReference type="Pfam" id="PF19047">
    <property type="entry name" value="HOOK_N"/>
    <property type="match status" value="1"/>
</dbReference>
<feature type="coiled-coil region" evidence="4">
    <location>
        <begin position="290"/>
        <end position="396"/>
    </location>
</feature>
<feature type="coiled-coil region" evidence="4">
    <location>
        <begin position="175"/>
        <end position="265"/>
    </location>
</feature>
<evidence type="ECO:0000313" key="8">
    <source>
        <dbReference type="Proteomes" id="UP000267821"/>
    </source>
</evidence>
<dbReference type="InterPro" id="IPR043936">
    <property type="entry name" value="HOOK_N"/>
</dbReference>
<dbReference type="Gene3D" id="1.10.418.10">
    <property type="entry name" value="Calponin-like domain"/>
    <property type="match status" value="1"/>
</dbReference>
<feature type="coiled-coil region" evidence="4">
    <location>
        <begin position="664"/>
        <end position="705"/>
    </location>
</feature>
<keyword evidence="2" id="KW-0963">Cytoplasm</keyword>
<dbReference type="Pfam" id="PF05622">
    <property type="entry name" value="HOOK"/>
    <property type="match status" value="1"/>
</dbReference>
<feature type="coiled-coil region" evidence="4">
    <location>
        <begin position="441"/>
        <end position="468"/>
    </location>
</feature>
<reference evidence="7 8" key="1">
    <citation type="journal article" date="2018" name="Nat. Ecol. Evol.">
        <title>Pezizomycetes genomes reveal the molecular basis of ectomycorrhizal truffle lifestyle.</title>
        <authorList>
            <person name="Murat C."/>
            <person name="Payen T."/>
            <person name="Noel B."/>
            <person name="Kuo A."/>
            <person name="Morin E."/>
            <person name="Chen J."/>
            <person name="Kohler A."/>
            <person name="Krizsan K."/>
            <person name="Balestrini R."/>
            <person name="Da Silva C."/>
            <person name="Montanini B."/>
            <person name="Hainaut M."/>
            <person name="Levati E."/>
            <person name="Barry K.W."/>
            <person name="Belfiori B."/>
            <person name="Cichocki N."/>
            <person name="Clum A."/>
            <person name="Dockter R.B."/>
            <person name="Fauchery L."/>
            <person name="Guy J."/>
            <person name="Iotti M."/>
            <person name="Le Tacon F."/>
            <person name="Lindquist E.A."/>
            <person name="Lipzen A."/>
            <person name="Malagnac F."/>
            <person name="Mello A."/>
            <person name="Molinier V."/>
            <person name="Miyauchi S."/>
            <person name="Poulain J."/>
            <person name="Riccioni C."/>
            <person name="Rubini A."/>
            <person name="Sitrit Y."/>
            <person name="Splivallo R."/>
            <person name="Traeger S."/>
            <person name="Wang M."/>
            <person name="Zifcakova L."/>
            <person name="Wipf D."/>
            <person name="Zambonelli A."/>
            <person name="Paolocci F."/>
            <person name="Nowrousian M."/>
            <person name="Ottonello S."/>
            <person name="Baldrian P."/>
            <person name="Spatafora J.W."/>
            <person name="Henrissat B."/>
            <person name="Nagy L.G."/>
            <person name="Aury J.M."/>
            <person name="Wincker P."/>
            <person name="Grigoriev I.V."/>
            <person name="Bonfante P."/>
            <person name="Martin F.M."/>
        </authorList>
    </citation>
    <scope>NUCLEOTIDE SEQUENCE [LARGE SCALE GENOMIC DNA]</scope>
    <source>
        <strain evidence="7 8">ATCC MYA-4762</strain>
    </source>
</reference>
<accession>A0A3N4LXQ5</accession>
<evidence type="ECO:0000256" key="1">
    <source>
        <dbReference type="ARBA" id="ARBA00004496"/>
    </source>
</evidence>
<keyword evidence="8" id="KW-1185">Reference proteome</keyword>
<organism evidence="7 8">
    <name type="scientific">Terfezia boudieri ATCC MYA-4762</name>
    <dbReference type="NCBI Taxonomy" id="1051890"/>
    <lineage>
        <taxon>Eukaryota</taxon>
        <taxon>Fungi</taxon>
        <taxon>Dikarya</taxon>
        <taxon>Ascomycota</taxon>
        <taxon>Pezizomycotina</taxon>
        <taxon>Pezizomycetes</taxon>
        <taxon>Pezizales</taxon>
        <taxon>Pezizaceae</taxon>
        <taxon>Terfezia</taxon>
    </lineage>
</organism>
<dbReference type="GO" id="GO:0051959">
    <property type="term" value="F:dynein light intermediate chain binding"/>
    <property type="evidence" value="ECO:0007669"/>
    <property type="project" value="TreeGrafter"/>
</dbReference>
<evidence type="ECO:0008006" key="9">
    <source>
        <dbReference type="Google" id="ProtNLM"/>
    </source>
</evidence>
<dbReference type="Proteomes" id="UP000267821">
    <property type="component" value="Unassembled WGS sequence"/>
</dbReference>
<dbReference type="CDD" id="cd22211">
    <property type="entry name" value="HkD_SF"/>
    <property type="match status" value="1"/>
</dbReference>
<name>A0A3N4LXQ5_9PEZI</name>
<dbReference type="GO" id="GO:0030705">
    <property type="term" value="P:cytoskeleton-dependent intracellular transport"/>
    <property type="evidence" value="ECO:0007669"/>
    <property type="project" value="InterPro"/>
</dbReference>
<dbReference type="STRING" id="1051890.A0A3N4LXQ5"/>
<evidence type="ECO:0000256" key="4">
    <source>
        <dbReference type="SAM" id="Coils"/>
    </source>
</evidence>
<dbReference type="PANTHER" id="PTHR18947:SF28">
    <property type="entry name" value="GIRDIN, ISOFORM A"/>
    <property type="match status" value="1"/>
</dbReference>
<dbReference type="PANTHER" id="PTHR18947">
    <property type="entry name" value="HOOK PROTEINS"/>
    <property type="match status" value="1"/>
</dbReference>
<dbReference type="EMBL" id="ML121535">
    <property type="protein sequence ID" value="RPB26369.1"/>
    <property type="molecule type" value="Genomic_DNA"/>
</dbReference>
<dbReference type="OrthoDB" id="2129491at2759"/>
<proteinExistence type="predicted"/>
<dbReference type="GO" id="GO:0008017">
    <property type="term" value="F:microtubule binding"/>
    <property type="evidence" value="ECO:0007669"/>
    <property type="project" value="InterPro"/>
</dbReference>
<comment type="subcellular location">
    <subcellularLocation>
        <location evidence="1">Cytoplasm</location>
    </subcellularLocation>
</comment>
<evidence type="ECO:0000259" key="6">
    <source>
        <dbReference type="Pfam" id="PF19047"/>
    </source>
</evidence>
<feature type="domain" description="HOOK N-terminal" evidence="6">
    <location>
        <begin position="9"/>
        <end position="147"/>
    </location>
</feature>
<dbReference type="InterPro" id="IPR008636">
    <property type="entry name" value="Hook_C"/>
</dbReference>
<evidence type="ECO:0000256" key="3">
    <source>
        <dbReference type="ARBA" id="ARBA00023054"/>
    </source>
</evidence>
<dbReference type="GO" id="GO:0005737">
    <property type="term" value="C:cytoplasm"/>
    <property type="evidence" value="ECO:0007669"/>
    <property type="project" value="UniProtKB-SubCell"/>
</dbReference>
<feature type="domain" description="Hook C-terminal" evidence="5">
    <location>
        <begin position="178"/>
        <end position="557"/>
    </location>
</feature>
<dbReference type="AlphaFoldDB" id="A0A3N4LXQ5"/>
<evidence type="ECO:0000259" key="5">
    <source>
        <dbReference type="Pfam" id="PF05622"/>
    </source>
</evidence>
<sequence length="784" mass="89760">MAGTERTSAALVDWINSFPLDSKVSSLTELNDGNVLAQVLVDIDPYYFRSTGQGQDSSPEGHWVLRFHKLKRIHKDLTRYYTDNLGHRLPSTPPNLTLIAKDGAQGETIKLVKILVAAAVQSERREEYITRIQGLNQKSQTELMLVINQMIQLDDSDGQETLVDKPGVTEVDDNEFRMEEEMARLVAEKENVEAEKKGLARQLERLQNAFDENQIALDRLREQVGDDGMEGDNYGRPDVVLRSQLDQLQSDVQRLEDIIVDKENIISEQYSSISALSRKVDDLAPKAEAAVKWKDDLDEAHHMVEKLRKNQNVAEKYRKKLEMMGEMERQVKTLEVQNSQLINQLRQSEEQSKQAMGLRKLADTYKKQVDKMEQEHADLLREKQRMEVEFSTMKEKVFGAETQKVRDMEQIQLLEEKVRELESGVMSRAVEEVSGDLDSELNFTTKTKADLKLQISKLEAEIARLGEGGATSVDNMLLKSLLDDATKAKDKLEHDYLQSHTEKLILESQLASLHGGGPLAEGSDVLLRIRQNLVDQEAELTSTKKKLSEITAELTTTKRELVTVRSDLSLVGKDKLEALEELKKLNSAELIELREEHEGLQKKMREAELDLEQKNSLLNTVLLEKDELSKRNSEHKDIMLEKERDMADLRSTIAALNGTSEGRDSELERRVLQLQNKLEDHREKMTKSREHIKKQNSIIKNLKEQLENGAGLGEEGREEVIAEQKRRRQKDLELLQRENKLMTSAWYDLSSRLQTNTVALLRRSEPTSWLNKQRHTIHSPIKKL</sequence>
<evidence type="ECO:0000256" key="2">
    <source>
        <dbReference type="ARBA" id="ARBA00022490"/>
    </source>
</evidence>
<dbReference type="InterPro" id="IPR036872">
    <property type="entry name" value="CH_dom_sf"/>
</dbReference>
<gene>
    <name evidence="7" type="ORF">L211DRAFT_805235</name>
</gene>
<dbReference type="GO" id="GO:0005815">
    <property type="term" value="C:microtubule organizing center"/>
    <property type="evidence" value="ECO:0007669"/>
    <property type="project" value="TreeGrafter"/>
</dbReference>
<dbReference type="GO" id="GO:0031122">
    <property type="term" value="P:cytoplasmic microtubule organization"/>
    <property type="evidence" value="ECO:0007669"/>
    <property type="project" value="InterPro"/>
</dbReference>
<feature type="coiled-coil region" evidence="4">
    <location>
        <begin position="526"/>
        <end position="617"/>
    </location>
</feature>